<dbReference type="GO" id="GO:0006508">
    <property type="term" value="P:proteolysis"/>
    <property type="evidence" value="ECO:0007669"/>
    <property type="project" value="UniProtKB-KW"/>
</dbReference>
<dbReference type="AlphaFoldDB" id="A0AAV9V7E9"/>
<evidence type="ECO:0000256" key="2">
    <source>
        <dbReference type="ARBA" id="ARBA00022670"/>
    </source>
</evidence>
<dbReference type="PROSITE" id="PS51892">
    <property type="entry name" value="SUBTILASE"/>
    <property type="match status" value="1"/>
</dbReference>
<dbReference type="PANTHER" id="PTHR43806">
    <property type="entry name" value="PEPTIDASE S8"/>
    <property type="match status" value="1"/>
</dbReference>
<dbReference type="InterPro" id="IPR015500">
    <property type="entry name" value="Peptidase_S8_subtilisin-rel"/>
</dbReference>
<feature type="domain" description="Peptidase S8/S53" evidence="8">
    <location>
        <begin position="257"/>
        <end position="513"/>
    </location>
</feature>
<protein>
    <recommendedName>
        <fullName evidence="8">Peptidase S8/S53 domain-containing protein</fullName>
    </recommendedName>
</protein>
<feature type="active site" description="Charge relay system" evidence="5">
    <location>
        <position position="310"/>
    </location>
</feature>
<evidence type="ECO:0000313" key="10">
    <source>
        <dbReference type="Proteomes" id="UP001373714"/>
    </source>
</evidence>
<evidence type="ECO:0000256" key="7">
    <source>
        <dbReference type="SAM" id="SignalP"/>
    </source>
</evidence>
<evidence type="ECO:0000259" key="8">
    <source>
        <dbReference type="Pfam" id="PF00082"/>
    </source>
</evidence>
<dbReference type="InterPro" id="IPR023828">
    <property type="entry name" value="Peptidase_S8_Ser-AS"/>
</dbReference>
<comment type="caution">
    <text evidence="9">The sequence shown here is derived from an EMBL/GenBank/DDBJ whole genome shotgun (WGS) entry which is preliminary data.</text>
</comment>
<evidence type="ECO:0000256" key="3">
    <source>
        <dbReference type="ARBA" id="ARBA00022801"/>
    </source>
</evidence>
<feature type="active site" description="Charge relay system" evidence="5">
    <location>
        <position position="501"/>
    </location>
</feature>
<dbReference type="PANTHER" id="PTHR43806:SF11">
    <property type="entry name" value="CEREVISIN-RELATED"/>
    <property type="match status" value="1"/>
</dbReference>
<dbReference type="InterPro" id="IPR036852">
    <property type="entry name" value="Peptidase_S8/S53_dom_sf"/>
</dbReference>
<comment type="similarity">
    <text evidence="1 5 6">Belongs to the peptidase S8 family.</text>
</comment>
<keyword evidence="2 5" id="KW-0645">Protease</keyword>
<dbReference type="GO" id="GO:0004252">
    <property type="term" value="F:serine-type endopeptidase activity"/>
    <property type="evidence" value="ECO:0007669"/>
    <property type="project" value="UniProtKB-UniRule"/>
</dbReference>
<dbReference type="PRINTS" id="PR00723">
    <property type="entry name" value="SUBTILISIN"/>
</dbReference>
<feature type="chain" id="PRO_5043844144" description="Peptidase S8/S53 domain-containing protein" evidence="7">
    <location>
        <begin position="29"/>
        <end position="561"/>
    </location>
</feature>
<organism evidence="9 10">
    <name type="scientific">Orbilia blumenaviensis</name>
    <dbReference type="NCBI Taxonomy" id="1796055"/>
    <lineage>
        <taxon>Eukaryota</taxon>
        <taxon>Fungi</taxon>
        <taxon>Dikarya</taxon>
        <taxon>Ascomycota</taxon>
        <taxon>Pezizomycotina</taxon>
        <taxon>Orbiliomycetes</taxon>
        <taxon>Orbiliales</taxon>
        <taxon>Orbiliaceae</taxon>
        <taxon>Orbilia</taxon>
    </lineage>
</organism>
<feature type="signal peptide" evidence="7">
    <location>
        <begin position="1"/>
        <end position="28"/>
    </location>
</feature>
<evidence type="ECO:0000313" key="9">
    <source>
        <dbReference type="EMBL" id="KAK6357930.1"/>
    </source>
</evidence>
<feature type="active site" description="Charge relay system" evidence="5">
    <location>
        <position position="266"/>
    </location>
</feature>
<dbReference type="InterPro" id="IPR023827">
    <property type="entry name" value="Peptidase_S8_Asp-AS"/>
</dbReference>
<dbReference type="Proteomes" id="UP001373714">
    <property type="component" value="Unassembled WGS sequence"/>
</dbReference>
<dbReference type="SUPFAM" id="SSF52743">
    <property type="entry name" value="Subtilisin-like"/>
    <property type="match status" value="1"/>
</dbReference>
<dbReference type="Gene3D" id="3.40.50.200">
    <property type="entry name" value="Peptidase S8/S53 domain"/>
    <property type="match status" value="1"/>
</dbReference>
<evidence type="ECO:0000256" key="4">
    <source>
        <dbReference type="ARBA" id="ARBA00022825"/>
    </source>
</evidence>
<name>A0AAV9V7E9_9PEZI</name>
<dbReference type="Pfam" id="PF00082">
    <property type="entry name" value="Peptidase_S8"/>
    <property type="match status" value="1"/>
</dbReference>
<accession>A0AAV9V7E9</accession>
<dbReference type="EMBL" id="JAVHNS010000004">
    <property type="protein sequence ID" value="KAK6357930.1"/>
    <property type="molecule type" value="Genomic_DNA"/>
</dbReference>
<evidence type="ECO:0000256" key="1">
    <source>
        <dbReference type="ARBA" id="ARBA00011073"/>
    </source>
</evidence>
<dbReference type="InterPro" id="IPR000209">
    <property type="entry name" value="Peptidase_S8/S53_dom"/>
</dbReference>
<keyword evidence="7" id="KW-0732">Signal</keyword>
<gene>
    <name evidence="9" type="ORF">TWF730_007287</name>
</gene>
<proteinExistence type="inferred from homology"/>
<dbReference type="CDD" id="cd00306">
    <property type="entry name" value="Peptidases_S8_S53"/>
    <property type="match status" value="1"/>
</dbReference>
<sequence>MGHLYLQKLLLLTVVFQLSVVCNNDVLATPPSLELPKIGTWEKRHAEFFVSFAPKEDEKPITPEQKRDRVLMFYKEVDRFLLPPRKRSIVPIGSNHLGLIGYDFKIPVPSLPGYGKAFSELLKRYDTIFSGTPIPFPANPYREPDPTATEGTESKSLPILDSRSVIVNRTDSYTERTTNSFRAEKKRAPIYSNITASHAGYVGPWQSIYKRKPESEDGMSPEIEMIENPFRDMIELSAPPGIETTRYSPAYRWKNAGEGVRVYVMDTGLDPRHPEFEGAQISWLYPRSDILREPGDHVIYLSNKRMILNHGTQVIAKLLGKRVGVAPKSDTIVVPVAPNTRGTYSTSTALNGWLGIYDHLVDHKEDNGKKHCVVTTSLGLTVDGPLSRLDYRISLFLIRKINEQGCYVVMAAGNKLAQETDNNIAPVNSFPQYLAGHPQVKDGLIVVGGHDPDGFNYFQSNKFVKISAQATHVTTVKPYISIRRPRGNDWSKAYHIAAGTSAAAPVVAGLLATFIGQGLEDPLNHLLKISKPPKQDGEPRIAFNGIYPDMWPLHLRPQRDH</sequence>
<keyword evidence="10" id="KW-1185">Reference proteome</keyword>
<keyword evidence="3 5" id="KW-0378">Hydrolase</keyword>
<keyword evidence="4 5" id="KW-0720">Serine protease</keyword>
<dbReference type="PROSITE" id="PS00138">
    <property type="entry name" value="SUBTILASE_SER"/>
    <property type="match status" value="1"/>
</dbReference>
<evidence type="ECO:0000256" key="6">
    <source>
        <dbReference type="RuleBase" id="RU003355"/>
    </source>
</evidence>
<evidence type="ECO:0000256" key="5">
    <source>
        <dbReference type="PROSITE-ProRule" id="PRU01240"/>
    </source>
</evidence>
<reference evidence="9 10" key="1">
    <citation type="submission" date="2019-10" db="EMBL/GenBank/DDBJ databases">
        <authorList>
            <person name="Palmer J.M."/>
        </authorList>
    </citation>
    <scope>NUCLEOTIDE SEQUENCE [LARGE SCALE GENOMIC DNA]</scope>
    <source>
        <strain evidence="9 10">TWF730</strain>
    </source>
</reference>
<dbReference type="InterPro" id="IPR050131">
    <property type="entry name" value="Peptidase_S8_subtilisin-like"/>
</dbReference>
<dbReference type="PROSITE" id="PS00136">
    <property type="entry name" value="SUBTILASE_ASP"/>
    <property type="match status" value="1"/>
</dbReference>